<dbReference type="Gene3D" id="3.40.640.10">
    <property type="entry name" value="Type I PLP-dependent aspartate aminotransferase-like (Major domain)"/>
    <property type="match status" value="1"/>
</dbReference>
<dbReference type="InterPro" id="IPR015424">
    <property type="entry name" value="PyrdxlP-dep_Trfase"/>
</dbReference>
<keyword evidence="4" id="KW-0808">Transferase</keyword>
<evidence type="ECO:0000313" key="4">
    <source>
        <dbReference type="EMBL" id="QAR32274.1"/>
    </source>
</evidence>
<dbReference type="PIRSF" id="PIRSF000390">
    <property type="entry name" value="PLP_StrS"/>
    <property type="match status" value="1"/>
</dbReference>
<dbReference type="Proteomes" id="UP000287502">
    <property type="component" value="Chromosome"/>
</dbReference>
<feature type="active site" description="Proton acceptor" evidence="1">
    <location>
        <position position="192"/>
    </location>
</feature>
<dbReference type="InterPro" id="IPR015421">
    <property type="entry name" value="PyrdxlP-dep_Trfase_major"/>
</dbReference>
<evidence type="ECO:0000256" key="1">
    <source>
        <dbReference type="PIRSR" id="PIRSR000390-1"/>
    </source>
</evidence>
<dbReference type="CDD" id="cd00616">
    <property type="entry name" value="AHBA_syn"/>
    <property type="match status" value="1"/>
</dbReference>
<evidence type="ECO:0000256" key="3">
    <source>
        <dbReference type="RuleBase" id="RU004508"/>
    </source>
</evidence>
<protein>
    <submittedName>
        <fullName evidence="4">DegT/DnrJ/EryC1/StrS family aminotransferase</fullName>
    </submittedName>
</protein>
<reference evidence="4 5" key="1">
    <citation type="submission" date="2019-01" db="EMBL/GenBank/DDBJ databases">
        <title>Geovibrio thiophilus DSM 11263, complete genome.</title>
        <authorList>
            <person name="Spring S."/>
            <person name="Bunk B."/>
            <person name="Sproer C."/>
        </authorList>
    </citation>
    <scope>NUCLEOTIDE SEQUENCE [LARGE SCALE GENOMIC DNA]</scope>
    <source>
        <strain evidence="4 5">DSM 11263</strain>
    </source>
</reference>
<evidence type="ECO:0000313" key="5">
    <source>
        <dbReference type="Proteomes" id="UP000287502"/>
    </source>
</evidence>
<comment type="similarity">
    <text evidence="3">Belongs to the DegT/DnrJ/EryC1 family.</text>
</comment>
<keyword evidence="4" id="KW-0032">Aminotransferase</keyword>
<dbReference type="EMBL" id="CP035108">
    <property type="protein sequence ID" value="QAR32274.1"/>
    <property type="molecule type" value="Genomic_DNA"/>
</dbReference>
<dbReference type="AlphaFoldDB" id="A0A3R5XWD6"/>
<dbReference type="GO" id="GO:0008483">
    <property type="term" value="F:transaminase activity"/>
    <property type="evidence" value="ECO:0007669"/>
    <property type="project" value="UniProtKB-KW"/>
</dbReference>
<dbReference type="KEGG" id="gtl:EP073_02335"/>
<dbReference type="InterPro" id="IPR015422">
    <property type="entry name" value="PyrdxlP-dep_Trfase_small"/>
</dbReference>
<dbReference type="InterPro" id="IPR000653">
    <property type="entry name" value="DegT/StrS_aminotransferase"/>
</dbReference>
<proteinExistence type="inferred from homology"/>
<dbReference type="Pfam" id="PF01041">
    <property type="entry name" value="DegT_DnrJ_EryC1"/>
    <property type="match status" value="1"/>
</dbReference>
<evidence type="ECO:0000256" key="2">
    <source>
        <dbReference type="PIRSR" id="PIRSR000390-2"/>
    </source>
</evidence>
<organism evidence="4 5">
    <name type="scientific">Geovibrio thiophilus</name>
    <dbReference type="NCBI Taxonomy" id="139438"/>
    <lineage>
        <taxon>Bacteria</taxon>
        <taxon>Pseudomonadati</taxon>
        <taxon>Deferribacterota</taxon>
        <taxon>Deferribacteres</taxon>
        <taxon>Deferribacterales</taxon>
        <taxon>Geovibrionaceae</taxon>
        <taxon>Geovibrio</taxon>
    </lineage>
</organism>
<dbReference type="OrthoDB" id="9810913at2"/>
<dbReference type="GO" id="GO:0030170">
    <property type="term" value="F:pyridoxal phosphate binding"/>
    <property type="evidence" value="ECO:0007669"/>
    <property type="project" value="TreeGrafter"/>
</dbReference>
<name>A0A3R5XWD6_9BACT</name>
<dbReference type="PANTHER" id="PTHR30244:SF42">
    <property type="entry name" value="UDP-2-ACETAMIDO-2-DEOXY-3-OXO-D-GLUCURONATE AMINOTRANSFERASE"/>
    <property type="match status" value="1"/>
</dbReference>
<accession>A0A3R5XWD6</accession>
<feature type="modified residue" description="N6-(pyridoxal phosphate)lysine" evidence="2">
    <location>
        <position position="192"/>
    </location>
</feature>
<dbReference type="GO" id="GO:0000271">
    <property type="term" value="P:polysaccharide biosynthetic process"/>
    <property type="evidence" value="ECO:0007669"/>
    <property type="project" value="TreeGrafter"/>
</dbReference>
<gene>
    <name evidence="4" type="ORF">EP073_02335</name>
</gene>
<keyword evidence="2 3" id="KW-0663">Pyridoxal phosphate</keyword>
<dbReference type="Gene3D" id="3.90.1150.10">
    <property type="entry name" value="Aspartate Aminotransferase, domain 1"/>
    <property type="match status" value="1"/>
</dbReference>
<sequence length="374" mass="41049">MDFCNLKSQYSLVKEDIDRRVLAVFEHGRYIFGPEITELEKKCAEFCGVKHALAVSSGTDALLMGLMAYDVKPGDYVITTPFTFIATAEMIALLGAVPLFVDIEETTYNLDPAKLAEMLKTPPVDKAKIKGVIAVDLYGQMPDYEAIEKVIADSGLDLFLIEDAAQSFGAVQRGKRACAFGDIAATSFFPSKPLGCYGDGGMVFTNCDTLAEKMGWIRNHGQNERYRHKIVGINGRLDSVQAAVLLGKFDLFVDKEIDGRDRIAAIYTEKLSKIKGVKTPAVTDFNRSVWAQYSIVVENRDALAAHLNAKGVPTAVHYPIPLHMQEVFADLGVKKGALPVSEKIAAHIMSLPMCAYKTQEDTDTVTNAVAEFFK</sequence>
<dbReference type="RefSeq" id="WP_128465561.1">
    <property type="nucleotide sequence ID" value="NZ_CP035108.1"/>
</dbReference>
<dbReference type="PANTHER" id="PTHR30244">
    <property type="entry name" value="TRANSAMINASE"/>
    <property type="match status" value="1"/>
</dbReference>
<keyword evidence="5" id="KW-1185">Reference proteome</keyword>
<dbReference type="SUPFAM" id="SSF53383">
    <property type="entry name" value="PLP-dependent transferases"/>
    <property type="match status" value="1"/>
</dbReference>